<gene>
    <name evidence="4" type="ORF">KGQ19_25040</name>
</gene>
<feature type="domain" description="Amine oxidase" evidence="3">
    <location>
        <begin position="23"/>
        <end position="438"/>
    </location>
</feature>
<dbReference type="PANTHER" id="PTHR42841">
    <property type="entry name" value="AMINE OXIDASE"/>
    <property type="match status" value="1"/>
</dbReference>
<dbReference type="Proteomes" id="UP000730482">
    <property type="component" value="Unassembled WGS sequence"/>
</dbReference>
<dbReference type="SUPFAM" id="SSF51905">
    <property type="entry name" value="FAD/NAD(P)-binding domain"/>
    <property type="match status" value="1"/>
</dbReference>
<dbReference type="InterPro" id="IPR036188">
    <property type="entry name" value="FAD/NAD-bd_sf"/>
</dbReference>
<proteinExistence type="predicted"/>
<sequence length="454" mass="48126">MTVQSPSHRHRLDADVIVVGAGVAGLQAAGRLHEAGLDVLVVEASDRVGGRAGSERVSGFLIDKGFQLVNSADDGEKQKLEWGCFAPGVDLQLDGKRIRYGDRVVGDRADRAVGDQACHDMVLTSNADLGLGTATILRTPLGSPAERRRQSGWLLRVALSRPETILDAPERTAAALIADLGLSRRVVDGFVRPYLEAFAAESDPALSISGRAMELALRQLVRGRWCIPTPGIAAIPQRLAEQLPPGAIRLETEVLMVHANGVATADEVLRSSAVVVATDPATAVELLPGLHEPQLRSVTTFHHVTALPAARGEPAVLVDADPHSPVARTAAISHAVPSRSPDGRTLISTNVVGHAGTRTSELESAVRARLAELYPGADSRWECVAVHHFPHAVPAMTSPHNFRRPVRLIHGLYVCGDHRGTAGLDGALESGRRAARSVSADLGVSFRTGELVTA</sequence>
<evidence type="ECO:0000259" key="3">
    <source>
        <dbReference type="Pfam" id="PF01593"/>
    </source>
</evidence>
<keyword evidence="2" id="KW-0560">Oxidoreductase</keyword>
<evidence type="ECO:0000313" key="4">
    <source>
        <dbReference type="EMBL" id="MBS2550137.1"/>
    </source>
</evidence>
<keyword evidence="5" id="KW-1185">Reference proteome</keyword>
<dbReference type="EMBL" id="JAAFYZ010000092">
    <property type="protein sequence ID" value="MBS2550137.1"/>
    <property type="molecule type" value="Genomic_DNA"/>
</dbReference>
<dbReference type="InterPro" id="IPR001613">
    <property type="entry name" value="Flavin_amine_oxidase"/>
</dbReference>
<evidence type="ECO:0000256" key="1">
    <source>
        <dbReference type="ARBA" id="ARBA00001974"/>
    </source>
</evidence>
<dbReference type="InterPro" id="IPR002937">
    <property type="entry name" value="Amino_oxidase"/>
</dbReference>
<reference evidence="4 5" key="1">
    <citation type="submission" date="2020-02" db="EMBL/GenBank/DDBJ databases">
        <title>Acidophilic actinobacteria isolated from forest soil.</title>
        <authorList>
            <person name="Golinska P."/>
        </authorList>
    </citation>
    <scope>NUCLEOTIDE SEQUENCE [LARGE SCALE GENOMIC DNA]</scope>
    <source>
        <strain evidence="4 5">NL8</strain>
    </source>
</reference>
<evidence type="ECO:0000256" key="2">
    <source>
        <dbReference type="ARBA" id="ARBA00023002"/>
    </source>
</evidence>
<evidence type="ECO:0000313" key="5">
    <source>
        <dbReference type="Proteomes" id="UP000730482"/>
    </source>
</evidence>
<protein>
    <submittedName>
        <fullName evidence="4">FAD-dependent oxidoreductase</fullName>
    </submittedName>
</protein>
<dbReference type="PRINTS" id="PR00757">
    <property type="entry name" value="AMINEOXDASEF"/>
</dbReference>
<dbReference type="Pfam" id="PF01593">
    <property type="entry name" value="Amino_oxidase"/>
    <property type="match status" value="1"/>
</dbReference>
<name>A0ABS5KVQ1_9ACTN</name>
<accession>A0ABS5KVQ1</accession>
<dbReference type="RefSeq" id="WP_212012350.1">
    <property type="nucleotide sequence ID" value="NZ_JAAFYZ010000092.1"/>
</dbReference>
<comment type="caution">
    <text evidence="4">The sequence shown here is derived from an EMBL/GenBank/DDBJ whole genome shotgun (WGS) entry which is preliminary data.</text>
</comment>
<dbReference type="Gene3D" id="3.50.50.60">
    <property type="entry name" value="FAD/NAD(P)-binding domain"/>
    <property type="match status" value="2"/>
</dbReference>
<comment type="cofactor">
    <cofactor evidence="1">
        <name>FAD</name>
        <dbReference type="ChEBI" id="CHEBI:57692"/>
    </cofactor>
</comment>
<organism evidence="4 5">
    <name type="scientific">Catenulispora pinistramenti</name>
    <dbReference type="NCBI Taxonomy" id="2705254"/>
    <lineage>
        <taxon>Bacteria</taxon>
        <taxon>Bacillati</taxon>
        <taxon>Actinomycetota</taxon>
        <taxon>Actinomycetes</taxon>
        <taxon>Catenulisporales</taxon>
        <taxon>Catenulisporaceae</taxon>
        <taxon>Catenulispora</taxon>
    </lineage>
</organism>